<name>A0ABD2MQT8_9CUCU</name>
<accession>A0ABD2MQT8</accession>
<proteinExistence type="predicted"/>
<sequence>MVSDLCNNFQKENDSSTTDPTSFCVAYDDGMYLNMDFRDISPTLIPLITEECSQISESVFDNLTNNIESQVSHNCVQITTKDMLLPSIIHNSQPRATNDIESDDIVPMTEDNGEPSRKRSNTCDNRSDNIKNQEDVGIPPPKKKKETKRTENYSRRPEKEASHETPLQ</sequence>
<keyword evidence="3" id="KW-1185">Reference proteome</keyword>
<gene>
    <name evidence="2" type="ORF">HHI36_007800</name>
</gene>
<dbReference type="Proteomes" id="UP001516400">
    <property type="component" value="Unassembled WGS sequence"/>
</dbReference>
<evidence type="ECO:0000256" key="1">
    <source>
        <dbReference type="SAM" id="MobiDB-lite"/>
    </source>
</evidence>
<protein>
    <submittedName>
        <fullName evidence="2">Uncharacterized protein</fullName>
    </submittedName>
</protein>
<evidence type="ECO:0000313" key="3">
    <source>
        <dbReference type="Proteomes" id="UP001516400"/>
    </source>
</evidence>
<feature type="region of interest" description="Disordered" evidence="1">
    <location>
        <begin position="93"/>
        <end position="168"/>
    </location>
</feature>
<feature type="compositionally biased region" description="Basic and acidic residues" evidence="1">
    <location>
        <begin position="148"/>
        <end position="168"/>
    </location>
</feature>
<comment type="caution">
    <text evidence="2">The sequence shown here is derived from an EMBL/GenBank/DDBJ whole genome shotgun (WGS) entry which is preliminary data.</text>
</comment>
<organism evidence="2 3">
    <name type="scientific">Cryptolaemus montrouzieri</name>
    <dbReference type="NCBI Taxonomy" id="559131"/>
    <lineage>
        <taxon>Eukaryota</taxon>
        <taxon>Metazoa</taxon>
        <taxon>Ecdysozoa</taxon>
        <taxon>Arthropoda</taxon>
        <taxon>Hexapoda</taxon>
        <taxon>Insecta</taxon>
        <taxon>Pterygota</taxon>
        <taxon>Neoptera</taxon>
        <taxon>Endopterygota</taxon>
        <taxon>Coleoptera</taxon>
        <taxon>Polyphaga</taxon>
        <taxon>Cucujiformia</taxon>
        <taxon>Coccinelloidea</taxon>
        <taxon>Coccinellidae</taxon>
        <taxon>Scymninae</taxon>
        <taxon>Scymnini</taxon>
        <taxon>Cryptolaemus</taxon>
    </lineage>
</organism>
<dbReference type="AlphaFoldDB" id="A0ABD2MQT8"/>
<dbReference type="EMBL" id="JABFTP020000021">
    <property type="protein sequence ID" value="KAL3268697.1"/>
    <property type="molecule type" value="Genomic_DNA"/>
</dbReference>
<reference evidence="2 3" key="1">
    <citation type="journal article" date="2021" name="BMC Biol.">
        <title>Horizontally acquired antibacterial genes associated with adaptive radiation of ladybird beetles.</title>
        <authorList>
            <person name="Li H.S."/>
            <person name="Tang X.F."/>
            <person name="Huang Y.H."/>
            <person name="Xu Z.Y."/>
            <person name="Chen M.L."/>
            <person name="Du X.Y."/>
            <person name="Qiu B.Y."/>
            <person name="Chen P.T."/>
            <person name="Zhang W."/>
            <person name="Slipinski A."/>
            <person name="Escalona H.E."/>
            <person name="Waterhouse R.M."/>
            <person name="Zwick A."/>
            <person name="Pang H."/>
        </authorList>
    </citation>
    <scope>NUCLEOTIDE SEQUENCE [LARGE SCALE GENOMIC DNA]</scope>
    <source>
        <strain evidence="2">SYSU2018</strain>
    </source>
</reference>
<evidence type="ECO:0000313" key="2">
    <source>
        <dbReference type="EMBL" id="KAL3268697.1"/>
    </source>
</evidence>
<feature type="compositionally biased region" description="Basic and acidic residues" evidence="1">
    <location>
        <begin position="125"/>
        <end position="134"/>
    </location>
</feature>